<dbReference type="SUPFAM" id="SSF53756">
    <property type="entry name" value="UDP-Glycosyltransferase/glycogen phosphorylase"/>
    <property type="match status" value="1"/>
</dbReference>
<dbReference type="PANTHER" id="PTHR46083:SF5">
    <property type="entry name" value="STARCH SYNTHASE 3, CHLOROPLASTIC_AMYLOPLASTIC"/>
    <property type="match status" value="1"/>
</dbReference>
<dbReference type="PANTHER" id="PTHR46083">
    <property type="match status" value="1"/>
</dbReference>
<dbReference type="GO" id="GO:0009011">
    <property type="term" value="F:alpha-1,4-glucan glucosyltransferase (ADP-glucose donor) activity"/>
    <property type="evidence" value="ECO:0007669"/>
    <property type="project" value="UniProtKB-EC"/>
</dbReference>
<protein>
    <recommendedName>
        <fullName evidence="2">starch synthase</fullName>
        <ecNumber evidence="2">2.4.1.21</ecNumber>
    </recommendedName>
</protein>
<name>A0A0A9D9I3_ARUDO</name>
<dbReference type="Gene3D" id="3.40.50.2000">
    <property type="entry name" value="Glycogen Phosphorylase B"/>
    <property type="match status" value="1"/>
</dbReference>
<proteinExistence type="predicted"/>
<reference evidence="3" key="1">
    <citation type="submission" date="2014-09" db="EMBL/GenBank/DDBJ databases">
        <authorList>
            <person name="Magalhaes I.L.F."/>
            <person name="Oliveira U."/>
            <person name="Santos F.R."/>
            <person name="Vidigal T.H.D.A."/>
            <person name="Brescovit A.D."/>
            <person name="Santos A.J."/>
        </authorList>
    </citation>
    <scope>NUCLEOTIDE SEQUENCE</scope>
    <source>
        <tissue evidence="3">Shoot tissue taken approximately 20 cm above the soil surface</tissue>
    </source>
</reference>
<dbReference type="EC" id="2.4.1.21" evidence="2"/>
<dbReference type="EMBL" id="GBRH01212656">
    <property type="protein sequence ID" value="JAD85239.1"/>
    <property type="molecule type" value="Transcribed_RNA"/>
</dbReference>
<sequence length="113" mass="13022">MCLTYDEPLSHLLVAMQYGSIPIVRKTGGLYDTVFDVDHDKERARARGLEPNGFSFDGADTNGVDYALNRAISAWFDARGWFQSLCKRVMEQDWSWNRPALDYIELYRSACKF</sequence>
<dbReference type="AlphaFoldDB" id="A0A0A9D9I3"/>
<organism evidence="3">
    <name type="scientific">Arundo donax</name>
    <name type="common">Giant reed</name>
    <name type="synonym">Donax arundinaceus</name>
    <dbReference type="NCBI Taxonomy" id="35708"/>
    <lineage>
        <taxon>Eukaryota</taxon>
        <taxon>Viridiplantae</taxon>
        <taxon>Streptophyta</taxon>
        <taxon>Embryophyta</taxon>
        <taxon>Tracheophyta</taxon>
        <taxon>Spermatophyta</taxon>
        <taxon>Magnoliopsida</taxon>
        <taxon>Liliopsida</taxon>
        <taxon>Poales</taxon>
        <taxon>Poaceae</taxon>
        <taxon>PACMAD clade</taxon>
        <taxon>Arundinoideae</taxon>
        <taxon>Arundineae</taxon>
        <taxon>Arundo</taxon>
    </lineage>
</organism>
<evidence type="ECO:0000256" key="2">
    <source>
        <dbReference type="ARBA" id="ARBA00012588"/>
    </source>
</evidence>
<reference evidence="3" key="2">
    <citation type="journal article" date="2015" name="Data Brief">
        <title>Shoot transcriptome of the giant reed, Arundo donax.</title>
        <authorList>
            <person name="Barrero R.A."/>
            <person name="Guerrero F.D."/>
            <person name="Moolhuijzen P."/>
            <person name="Goolsby J.A."/>
            <person name="Tidwell J."/>
            <person name="Bellgard S.E."/>
            <person name="Bellgard M.I."/>
        </authorList>
    </citation>
    <scope>NUCLEOTIDE SEQUENCE</scope>
    <source>
        <tissue evidence="3">Shoot tissue taken approximately 20 cm above the soil surface</tissue>
    </source>
</reference>
<comment type="catalytic activity">
    <reaction evidence="1">
        <text>[(1-&gt;4)-alpha-D-glucosyl](n) + ADP-alpha-D-glucose = [(1-&gt;4)-alpha-D-glucosyl](n+1) + ADP + H(+)</text>
        <dbReference type="Rhea" id="RHEA:18189"/>
        <dbReference type="Rhea" id="RHEA-COMP:9584"/>
        <dbReference type="Rhea" id="RHEA-COMP:9587"/>
        <dbReference type="ChEBI" id="CHEBI:15378"/>
        <dbReference type="ChEBI" id="CHEBI:15444"/>
        <dbReference type="ChEBI" id="CHEBI:57498"/>
        <dbReference type="ChEBI" id="CHEBI:456216"/>
        <dbReference type="EC" id="2.4.1.21"/>
    </reaction>
</comment>
<evidence type="ECO:0000313" key="3">
    <source>
        <dbReference type="EMBL" id="JAD85239.1"/>
    </source>
</evidence>
<accession>A0A0A9D9I3</accession>
<evidence type="ECO:0000256" key="1">
    <source>
        <dbReference type="ARBA" id="ARBA00001478"/>
    </source>
</evidence>